<dbReference type="InterPro" id="IPR050991">
    <property type="entry name" value="ECM_Regulatory_Proteins"/>
</dbReference>
<dbReference type="RefSeq" id="WP_089697088.1">
    <property type="nucleotide sequence ID" value="NZ_FNWQ01000011.1"/>
</dbReference>
<dbReference type="PROSITE" id="PS50853">
    <property type="entry name" value="FN3"/>
    <property type="match status" value="5"/>
</dbReference>
<dbReference type="InterPro" id="IPR026444">
    <property type="entry name" value="Secre_tail"/>
</dbReference>
<accession>A0A1H6IKM6</accession>
<dbReference type="Gene3D" id="2.60.40.10">
    <property type="entry name" value="Immunoglobulins"/>
    <property type="match status" value="5"/>
</dbReference>
<gene>
    <name evidence="4" type="ORF">SAMN05421593_0107</name>
</gene>
<feature type="domain" description="Fibronectin type-III" evidence="3">
    <location>
        <begin position="1351"/>
        <end position="1436"/>
    </location>
</feature>
<dbReference type="STRING" id="680127.SAMN05421593_0107"/>
<dbReference type="Pfam" id="PF13583">
    <property type="entry name" value="Reprolysin_4"/>
    <property type="match status" value="1"/>
</dbReference>
<dbReference type="Pfam" id="PF00041">
    <property type="entry name" value="fn3"/>
    <property type="match status" value="5"/>
</dbReference>
<proteinExistence type="predicted"/>
<organism evidence="4 5">
    <name type="scientific">Chryseobacterium culicis</name>
    <dbReference type="NCBI Taxonomy" id="680127"/>
    <lineage>
        <taxon>Bacteria</taxon>
        <taxon>Pseudomonadati</taxon>
        <taxon>Bacteroidota</taxon>
        <taxon>Flavobacteriia</taxon>
        <taxon>Flavobacteriales</taxon>
        <taxon>Weeksellaceae</taxon>
        <taxon>Chryseobacterium group</taxon>
        <taxon>Chryseobacterium</taxon>
    </lineage>
</organism>
<evidence type="ECO:0000256" key="2">
    <source>
        <dbReference type="ARBA" id="ARBA00022737"/>
    </source>
</evidence>
<feature type="domain" description="Fibronectin type-III" evidence="3">
    <location>
        <begin position="921"/>
        <end position="1009"/>
    </location>
</feature>
<dbReference type="InterPro" id="IPR003961">
    <property type="entry name" value="FN3_dom"/>
</dbReference>
<dbReference type="SMART" id="SM00060">
    <property type="entry name" value="FN3"/>
    <property type="match status" value="5"/>
</dbReference>
<dbReference type="Pfam" id="PF18962">
    <property type="entry name" value="Por_Secre_tail"/>
    <property type="match status" value="1"/>
</dbReference>
<sequence length="1673" mass="181416">MKKILTSLFFIFLFTFFHSQWIPSEPNTKLLKDGLQTDRHFYLDISLLKSQLTGAQEPGKTSKPVIINLPTLAGKIERFSIYSLPVVVKELANQFQLGSYVGTGIDDPSKYVRFSLAPNDFQSMIIKDGGYEFIEPGNATKTIYRVYPKTSNGKSGFVCSTEGHEHDKAEIENLYKRGKSFQNQPTDFAKSSDRKYRTLRLAMSVTGEYTQFHGGTVAGALTAINATLTRVNGIFEKDFAVHLNLQNYPNLIYTNPATDPYSDPAIGMGGNPFTNPNGWSLQLKNILETNVGNTNYDIGHLFGQSGGGGMAGCIGCVCLDATVPNSGNGKGSAYTSPANGIPQGDTFDVDFVAHEMGHQLGGNHTFSYENQGAPVQWEPGSGSTIMAYAGIANANASTSPSAGGTFDIQPNSDAYFMKGTIDQVHAVLTARTCDIETPVVNTPPVIAALPNYTIPKETAFVLTASVTDAENDPMTYTWEQIDQMGAVPIDNINLGNTSEGASFRSMIPSNSPTRYFPKLSSVLAGILHDSNGWEAVSTVPRTTNFAITVRDNNPAANQQQTRSATQSIIVGNNGPFKVNSTTIYNNGPSNVVWDVANTNLTPYNTANVKIDFTTDNGLTWNVVSASTPNDGTESLDFSSFPLIVGGTAKIRISAINNVFYAVGSAPISTLPICTSNPPGGVSVTNITQTTATIIWNSSFNASYIVRYRLVGNTVWTVVSPNPTTNTVVLSGLSAGTYYEIQIANICSGVTGNFSSIITFMTPYCAATSSNTSNGYISNVTIAGTNSYIMSNNSGADTYTDYSADATKLITLVRNTSNNNISVGKSWSGAMSNKAASVWIDFNKNGIFEISEKILNTSNSQITPVNASFQVPAGAYIGPLTTRMRVILRDTNNSNPCGAFINGEVEDYAVKIIELAGCTAAAPSNISISSLTISSANLSWLATTGATYVLRYRKVGTPIWTTINPVLPPGNYHTISGLTEDTQYEFQVATICNGNMGSFSASQQFTTPILSYCPMTGTGMNEHISNVTVTPVNPGLPEMNNNSLQNNYTNYTAPNTLITLEIGSVNNKISVSKGWLGAASNTAIKAWIDFNRDGQFDNSEIILVSAAGNATPVTELFAVPANAYSGPLTTRMRVALRKTNGPVICQNITNGEVEDYAVKLRPCDTNTPTGLIVHTITHNSAIVQWTAAANSLTSLLQYRVIGGPTWTNIYTTNSSYTLNNLLPSTLYEIRVAANCGLSVGSFTPVKTFKTRCDSTPPSITLGNITVNSAVINWSPAVSGTSYKMRWRKTGVSGWPNQEINLPLPPNNTYILGNLAPYTAYEVQIASQCVGETTWNSYSNPVVFTTEKNCDLPPTGLSITQLLPNSAEILWDPFPGASYILRYRKVGIPSWTNIPLTTNFYTLAGLTELTKYEMQVVNVCNGTGGIFTPPYYFTTPTVTYCEMSSESSEEEYISKVTVKPSGKKIMVNASGASTYTDYSNNPETFIDLIQGSVDNEISIEKKWVGTVRNEGIAVWIDFNRNGDFDINERVFYSPPNKSSLVSGKFNVPIDAFVSMTDYKYVIMRIAMQRDGVPVNCVDFENGEVEDYSVRISKKQVYNPIDQNDVLIYPNPVRSILNVKNISKNANYKIYNVVGQLIADGVLLNNQLNVSKLTNGVYIIVVNDNSKTVRKKFLKE</sequence>
<reference evidence="4 5" key="1">
    <citation type="submission" date="2016-10" db="EMBL/GenBank/DDBJ databases">
        <authorList>
            <person name="de Groot N.N."/>
        </authorList>
    </citation>
    <scope>NUCLEOTIDE SEQUENCE [LARGE SCALE GENOMIC DNA]</scope>
    <source>
        <strain evidence="4 5">DSM 23031</strain>
    </source>
</reference>
<dbReference type="CDD" id="cd00063">
    <property type="entry name" value="FN3"/>
    <property type="match status" value="5"/>
</dbReference>
<evidence type="ECO:0000259" key="3">
    <source>
        <dbReference type="PROSITE" id="PS50853"/>
    </source>
</evidence>
<evidence type="ECO:0000313" key="4">
    <source>
        <dbReference type="EMBL" id="SEH49174.1"/>
    </source>
</evidence>
<dbReference type="SUPFAM" id="SSF55486">
    <property type="entry name" value="Metalloproteases ('zincins'), catalytic domain"/>
    <property type="match status" value="1"/>
</dbReference>
<dbReference type="Proteomes" id="UP000198561">
    <property type="component" value="Unassembled WGS sequence"/>
</dbReference>
<feature type="domain" description="Fibronectin type-III" evidence="3">
    <location>
        <begin position="677"/>
        <end position="764"/>
    </location>
</feature>
<keyword evidence="1" id="KW-0732">Signal</keyword>
<dbReference type="InterPro" id="IPR045474">
    <property type="entry name" value="GEVED"/>
</dbReference>
<name>A0A1H6IKM6_CHRCI</name>
<dbReference type="NCBIfam" id="TIGR04183">
    <property type="entry name" value="Por_Secre_tail"/>
    <property type="match status" value="1"/>
</dbReference>
<dbReference type="SUPFAM" id="SSF49265">
    <property type="entry name" value="Fibronectin type III"/>
    <property type="match status" value="3"/>
</dbReference>
<keyword evidence="2" id="KW-0677">Repeat</keyword>
<dbReference type="InterPro" id="IPR024079">
    <property type="entry name" value="MetalloPept_cat_dom_sf"/>
</dbReference>
<dbReference type="Gene3D" id="3.40.390.10">
    <property type="entry name" value="Collagenase (Catalytic Domain)"/>
    <property type="match status" value="1"/>
</dbReference>
<protein>
    <submittedName>
        <fullName evidence="4">Por secretion system C-terminal sorting domain-containing protein</fullName>
    </submittedName>
</protein>
<dbReference type="InterPro" id="IPR036116">
    <property type="entry name" value="FN3_sf"/>
</dbReference>
<dbReference type="OrthoDB" id="9792152at2"/>
<evidence type="ECO:0000256" key="1">
    <source>
        <dbReference type="ARBA" id="ARBA00022729"/>
    </source>
</evidence>
<dbReference type="PANTHER" id="PTHR46708:SF2">
    <property type="entry name" value="FIBRONECTIN TYPE-III DOMAIN-CONTAINING PROTEIN"/>
    <property type="match status" value="1"/>
</dbReference>
<evidence type="ECO:0000313" key="5">
    <source>
        <dbReference type="Proteomes" id="UP000198561"/>
    </source>
</evidence>
<feature type="domain" description="Fibronectin type-III" evidence="3">
    <location>
        <begin position="1254"/>
        <end position="1347"/>
    </location>
</feature>
<dbReference type="EMBL" id="FNWQ01000011">
    <property type="protein sequence ID" value="SEH49174.1"/>
    <property type="molecule type" value="Genomic_DNA"/>
</dbReference>
<dbReference type="PANTHER" id="PTHR46708">
    <property type="entry name" value="TENASCIN"/>
    <property type="match status" value="1"/>
</dbReference>
<dbReference type="Pfam" id="PF20009">
    <property type="entry name" value="GEVED"/>
    <property type="match status" value="3"/>
</dbReference>
<dbReference type="InterPro" id="IPR013783">
    <property type="entry name" value="Ig-like_fold"/>
</dbReference>
<dbReference type="GO" id="GO:0008237">
    <property type="term" value="F:metallopeptidase activity"/>
    <property type="evidence" value="ECO:0007669"/>
    <property type="project" value="InterPro"/>
</dbReference>
<feature type="domain" description="Fibronectin type-III" evidence="3">
    <location>
        <begin position="1166"/>
        <end position="1252"/>
    </location>
</feature>